<dbReference type="Gramene" id="OE9A119271T1">
    <property type="protein sequence ID" value="OE9A119271C1"/>
    <property type="gene ID" value="OE9A119271"/>
</dbReference>
<dbReference type="Proteomes" id="UP000594638">
    <property type="component" value="Unassembled WGS sequence"/>
</dbReference>
<name>A0A8S0T527_OLEEU</name>
<keyword evidence="1" id="KW-0812">Transmembrane</keyword>
<proteinExistence type="predicted"/>
<dbReference type="EMBL" id="CACTIH010005688">
    <property type="protein sequence ID" value="CAA3000382.1"/>
    <property type="molecule type" value="Genomic_DNA"/>
</dbReference>
<feature type="transmembrane region" description="Helical" evidence="1">
    <location>
        <begin position="21"/>
        <end position="43"/>
    </location>
</feature>
<evidence type="ECO:0000313" key="2">
    <source>
        <dbReference type="EMBL" id="CAA3000382.1"/>
    </source>
</evidence>
<evidence type="ECO:0000256" key="1">
    <source>
        <dbReference type="SAM" id="Phobius"/>
    </source>
</evidence>
<accession>A0A8S0T527</accession>
<organism evidence="2 3">
    <name type="scientific">Olea europaea subsp. europaea</name>
    <dbReference type="NCBI Taxonomy" id="158383"/>
    <lineage>
        <taxon>Eukaryota</taxon>
        <taxon>Viridiplantae</taxon>
        <taxon>Streptophyta</taxon>
        <taxon>Embryophyta</taxon>
        <taxon>Tracheophyta</taxon>
        <taxon>Spermatophyta</taxon>
        <taxon>Magnoliopsida</taxon>
        <taxon>eudicotyledons</taxon>
        <taxon>Gunneridae</taxon>
        <taxon>Pentapetalae</taxon>
        <taxon>asterids</taxon>
        <taxon>lamiids</taxon>
        <taxon>Lamiales</taxon>
        <taxon>Oleaceae</taxon>
        <taxon>Oleeae</taxon>
        <taxon>Olea</taxon>
    </lineage>
</organism>
<keyword evidence="1" id="KW-0472">Membrane</keyword>
<gene>
    <name evidence="2" type="ORF">OLEA9_A119271</name>
</gene>
<evidence type="ECO:0000313" key="3">
    <source>
        <dbReference type="Proteomes" id="UP000594638"/>
    </source>
</evidence>
<keyword evidence="3" id="KW-1185">Reference proteome</keyword>
<protein>
    <recommendedName>
        <fullName evidence="4">Transmembrane protein</fullName>
    </recommendedName>
</protein>
<sequence>MASIIAKLPSSMPVVMNGRNMPCGIVELALPAIGGGVLVWLGWGGVVWCGVGWGGVGWWRECKLLEVVLVAVVGVI</sequence>
<comment type="caution">
    <text evidence="2">The sequence shown here is derived from an EMBL/GenBank/DDBJ whole genome shotgun (WGS) entry which is preliminary data.</text>
</comment>
<evidence type="ECO:0008006" key="4">
    <source>
        <dbReference type="Google" id="ProtNLM"/>
    </source>
</evidence>
<keyword evidence="1" id="KW-1133">Transmembrane helix</keyword>
<dbReference type="AlphaFoldDB" id="A0A8S0T527"/>
<reference evidence="2 3" key="1">
    <citation type="submission" date="2019-12" db="EMBL/GenBank/DDBJ databases">
        <authorList>
            <person name="Alioto T."/>
            <person name="Alioto T."/>
            <person name="Gomez Garrido J."/>
        </authorList>
    </citation>
    <scope>NUCLEOTIDE SEQUENCE [LARGE SCALE GENOMIC DNA]</scope>
</reference>